<proteinExistence type="predicted"/>
<dbReference type="Proteomes" id="UP000076532">
    <property type="component" value="Unassembled WGS sequence"/>
</dbReference>
<accession>A0A166EIK3</accession>
<dbReference type="AlphaFoldDB" id="A0A166EIK3"/>
<evidence type="ECO:0000313" key="2">
    <source>
        <dbReference type="Proteomes" id="UP000076532"/>
    </source>
</evidence>
<reference evidence="1 2" key="1">
    <citation type="journal article" date="2016" name="Mol. Biol. Evol.">
        <title>Comparative Genomics of Early-Diverging Mushroom-Forming Fungi Provides Insights into the Origins of Lignocellulose Decay Capabilities.</title>
        <authorList>
            <person name="Nagy L.G."/>
            <person name="Riley R."/>
            <person name="Tritt A."/>
            <person name="Adam C."/>
            <person name="Daum C."/>
            <person name="Floudas D."/>
            <person name="Sun H."/>
            <person name="Yadav J.S."/>
            <person name="Pangilinan J."/>
            <person name="Larsson K.H."/>
            <person name="Matsuura K."/>
            <person name="Barry K."/>
            <person name="Labutti K."/>
            <person name="Kuo R."/>
            <person name="Ohm R.A."/>
            <person name="Bhattacharya S.S."/>
            <person name="Shirouzu T."/>
            <person name="Yoshinaga Y."/>
            <person name="Martin F.M."/>
            <person name="Grigoriev I.V."/>
            <person name="Hibbett D.S."/>
        </authorList>
    </citation>
    <scope>NUCLEOTIDE SEQUENCE [LARGE SCALE GENOMIC DNA]</scope>
    <source>
        <strain evidence="1 2">CBS 109695</strain>
    </source>
</reference>
<protein>
    <submittedName>
        <fullName evidence="1">Uncharacterized protein</fullName>
    </submittedName>
</protein>
<sequence length="152" mass="17155">MAPEFASVWHHYRKVGIVDRTTDGKNGVIILVHLNTTPPRASWHNIGFMLAPKACECGSNQIETQRIPFEDTPFDWKRVADDYGRWAWYRGMTTPLGSKDATAMATSNMLFSSRQWDVYVGAGHGVTDAGDMIYSSATTSEVEFYYPDDEHK</sequence>
<keyword evidence="2" id="KW-1185">Reference proteome</keyword>
<name>A0A166EIK3_9AGAM</name>
<evidence type="ECO:0000313" key="1">
    <source>
        <dbReference type="EMBL" id="KZP15802.1"/>
    </source>
</evidence>
<gene>
    <name evidence="1" type="ORF">FIBSPDRAFT_895477</name>
</gene>
<organism evidence="1 2">
    <name type="scientific">Athelia psychrophila</name>
    <dbReference type="NCBI Taxonomy" id="1759441"/>
    <lineage>
        <taxon>Eukaryota</taxon>
        <taxon>Fungi</taxon>
        <taxon>Dikarya</taxon>
        <taxon>Basidiomycota</taxon>
        <taxon>Agaricomycotina</taxon>
        <taxon>Agaricomycetes</taxon>
        <taxon>Agaricomycetidae</taxon>
        <taxon>Atheliales</taxon>
        <taxon>Atheliaceae</taxon>
        <taxon>Athelia</taxon>
    </lineage>
</organism>
<dbReference type="EMBL" id="KV417600">
    <property type="protein sequence ID" value="KZP15802.1"/>
    <property type="molecule type" value="Genomic_DNA"/>
</dbReference>